<evidence type="ECO:0000313" key="1">
    <source>
        <dbReference type="EMBL" id="EQD52779.1"/>
    </source>
</evidence>
<name>T1BI25_9ZZZZ</name>
<dbReference type="EMBL" id="AUZZ01004544">
    <property type="protein sequence ID" value="EQD52779.1"/>
    <property type="molecule type" value="Genomic_DNA"/>
</dbReference>
<dbReference type="AlphaFoldDB" id="T1BI25"/>
<feature type="non-terminal residue" evidence="1">
    <location>
        <position position="1"/>
    </location>
</feature>
<sequence>TRSKEKEAAFIEKLQAFFSDQQNLLSLVPECMDQSMFCPFDSYRKKLARIQGSGIARLAGSADQFLSAIGETYKVMDSESAPIMGVIPTSYGNLDYAKRGNTDPLVLGGVQSFDNVTWKMLSFSSLVKTKKVSVFSSEKYYIGSCKGNFPGDDFLADVFRSEKVEDLSSDDGFALGKTGDFFYLEIENVSRIKVYQDSKTNLMRILLRHMLVPDVTRTF</sequence>
<proteinExistence type="predicted"/>
<protein>
    <submittedName>
        <fullName evidence="1">Uncharacterized protein</fullName>
    </submittedName>
</protein>
<organism evidence="1">
    <name type="scientific">mine drainage metagenome</name>
    <dbReference type="NCBI Taxonomy" id="410659"/>
    <lineage>
        <taxon>unclassified sequences</taxon>
        <taxon>metagenomes</taxon>
        <taxon>ecological metagenomes</taxon>
    </lineage>
</organism>
<reference evidence="1" key="1">
    <citation type="submission" date="2013-08" db="EMBL/GenBank/DDBJ databases">
        <authorList>
            <person name="Mendez C."/>
            <person name="Richter M."/>
            <person name="Ferrer M."/>
            <person name="Sanchez J."/>
        </authorList>
    </citation>
    <scope>NUCLEOTIDE SEQUENCE</scope>
</reference>
<gene>
    <name evidence="1" type="ORF">B2A_06423</name>
</gene>
<feature type="non-terminal residue" evidence="1">
    <location>
        <position position="219"/>
    </location>
</feature>
<comment type="caution">
    <text evidence="1">The sequence shown here is derived from an EMBL/GenBank/DDBJ whole genome shotgun (WGS) entry which is preliminary data.</text>
</comment>
<accession>T1BI25</accession>
<reference evidence="1" key="2">
    <citation type="journal article" date="2014" name="ISME J.">
        <title>Microbial stratification in low pH oxic and suboxic macroscopic growths along an acid mine drainage.</title>
        <authorList>
            <person name="Mendez-Garcia C."/>
            <person name="Mesa V."/>
            <person name="Sprenger R.R."/>
            <person name="Richter M."/>
            <person name="Diez M.S."/>
            <person name="Solano J."/>
            <person name="Bargiela R."/>
            <person name="Golyshina O.V."/>
            <person name="Manteca A."/>
            <person name="Ramos J.L."/>
            <person name="Gallego J.R."/>
            <person name="Llorente I."/>
            <person name="Martins Dos Santos V.A."/>
            <person name="Jensen O.N."/>
            <person name="Pelaez A.I."/>
            <person name="Sanchez J."/>
            <person name="Ferrer M."/>
        </authorList>
    </citation>
    <scope>NUCLEOTIDE SEQUENCE</scope>
</reference>